<keyword evidence="1" id="KW-1133">Transmembrane helix</keyword>
<evidence type="ECO:0008006" key="4">
    <source>
        <dbReference type="Google" id="ProtNLM"/>
    </source>
</evidence>
<dbReference type="STRING" id="582680.RS86_03817"/>
<keyword evidence="3" id="KW-1185">Reference proteome</keyword>
<keyword evidence="1" id="KW-0812">Transmembrane</keyword>
<protein>
    <recommendedName>
        <fullName evidence="4">Integral membrane protein</fullName>
    </recommendedName>
</protein>
<feature type="transmembrane region" description="Helical" evidence="1">
    <location>
        <begin position="6"/>
        <end position="26"/>
    </location>
</feature>
<sequence length="123" mass="13139">MILWFTVVQLVVAVAAGLLCLIMGFAGKRPNDWTVGSLALIELLLIVQAVLAIVSPFAGNPALGDPLEYGVYLVSAILLPIGGAIWALLERSRWSTVIMGVVALALAVMIWRMQVIWITPIGG</sequence>
<dbReference type="RefSeq" id="WP_045273836.1">
    <property type="nucleotide sequence ID" value="NZ_JYIX01000040.1"/>
</dbReference>
<comment type="caution">
    <text evidence="2">The sequence shown here is derived from an EMBL/GenBank/DDBJ whole genome shotgun (WGS) entry which is preliminary data.</text>
</comment>
<proteinExistence type="predicted"/>
<dbReference type="EMBL" id="JYIX01000040">
    <property type="protein sequence ID" value="KJL30872.1"/>
    <property type="molecule type" value="Genomic_DNA"/>
</dbReference>
<accession>A0A0F0LCD5</accession>
<evidence type="ECO:0000313" key="3">
    <source>
        <dbReference type="Proteomes" id="UP000033740"/>
    </source>
</evidence>
<gene>
    <name evidence="2" type="ORF">RS86_03817</name>
</gene>
<feature type="transmembrane region" description="Helical" evidence="1">
    <location>
        <begin position="96"/>
        <end position="118"/>
    </location>
</feature>
<dbReference type="PATRIC" id="fig|582680.6.peg.3904"/>
<evidence type="ECO:0000256" key="1">
    <source>
        <dbReference type="SAM" id="Phobius"/>
    </source>
</evidence>
<organism evidence="2 3">
    <name type="scientific">Microbacterium azadirachtae</name>
    <dbReference type="NCBI Taxonomy" id="582680"/>
    <lineage>
        <taxon>Bacteria</taxon>
        <taxon>Bacillati</taxon>
        <taxon>Actinomycetota</taxon>
        <taxon>Actinomycetes</taxon>
        <taxon>Micrococcales</taxon>
        <taxon>Microbacteriaceae</taxon>
        <taxon>Microbacterium</taxon>
    </lineage>
</organism>
<reference evidence="2 3" key="1">
    <citation type="submission" date="2015-02" db="EMBL/GenBank/DDBJ databases">
        <title>Draft genome sequences of ten Microbacterium spp. with emphasis on heavy metal contaminated environments.</title>
        <authorList>
            <person name="Corretto E."/>
        </authorList>
    </citation>
    <scope>NUCLEOTIDE SEQUENCE [LARGE SCALE GENOMIC DNA]</scope>
    <source>
        <strain evidence="2 3">ARN176</strain>
    </source>
</reference>
<keyword evidence="1" id="KW-0472">Membrane</keyword>
<evidence type="ECO:0000313" key="2">
    <source>
        <dbReference type="EMBL" id="KJL30872.1"/>
    </source>
</evidence>
<name>A0A0F0LCD5_9MICO</name>
<dbReference type="Proteomes" id="UP000033740">
    <property type="component" value="Unassembled WGS sequence"/>
</dbReference>
<dbReference type="AlphaFoldDB" id="A0A0F0LCD5"/>
<feature type="transmembrane region" description="Helical" evidence="1">
    <location>
        <begin position="38"/>
        <end position="57"/>
    </location>
</feature>
<feature type="transmembrane region" description="Helical" evidence="1">
    <location>
        <begin position="69"/>
        <end position="89"/>
    </location>
</feature>